<feature type="region of interest" description="Disordered" evidence="1">
    <location>
        <begin position="101"/>
        <end position="142"/>
    </location>
</feature>
<dbReference type="STRING" id="1873176.BFN67_08855"/>
<comment type="caution">
    <text evidence="2">The sequence shown here is derived from an EMBL/GenBank/DDBJ whole genome shotgun (WGS) entry which is preliminary data.</text>
</comment>
<organism evidence="2 3">
    <name type="scientific">Manganibacter manganicus</name>
    <dbReference type="NCBI Taxonomy" id="1873176"/>
    <lineage>
        <taxon>Bacteria</taxon>
        <taxon>Pseudomonadati</taxon>
        <taxon>Pseudomonadota</taxon>
        <taxon>Alphaproteobacteria</taxon>
        <taxon>Hyphomicrobiales</taxon>
        <taxon>Phyllobacteriaceae</taxon>
        <taxon>Manganibacter</taxon>
    </lineage>
</organism>
<keyword evidence="3" id="KW-1185">Reference proteome</keyword>
<gene>
    <name evidence="2" type="ORF">BFN67_08855</name>
</gene>
<proteinExistence type="predicted"/>
<accession>A0A1V8RJL6</accession>
<reference evidence="2 3" key="1">
    <citation type="journal article" date="2016" name="Int. J. Syst. Evol. Microbiol.">
        <title>Pseudaminobacter manganicus sp. nov., isolated from sludge of a manganese mine.</title>
        <authorList>
            <person name="Li J."/>
            <person name="Huang J."/>
            <person name="Liao S."/>
            <person name="Wang G."/>
        </authorList>
    </citation>
    <scope>NUCLEOTIDE SEQUENCE [LARGE SCALE GENOMIC DNA]</scope>
    <source>
        <strain evidence="2 3">JH-7</strain>
    </source>
</reference>
<name>A0A1V8RJL6_9HYPH</name>
<dbReference type="Proteomes" id="UP000191905">
    <property type="component" value="Unassembled WGS sequence"/>
</dbReference>
<protein>
    <submittedName>
        <fullName evidence="2">Uncharacterized protein</fullName>
    </submittedName>
</protein>
<evidence type="ECO:0000256" key="1">
    <source>
        <dbReference type="SAM" id="MobiDB-lite"/>
    </source>
</evidence>
<evidence type="ECO:0000313" key="3">
    <source>
        <dbReference type="Proteomes" id="UP000191905"/>
    </source>
</evidence>
<feature type="compositionally biased region" description="Acidic residues" evidence="1">
    <location>
        <begin position="103"/>
        <end position="124"/>
    </location>
</feature>
<sequence length="142" mass="15948">MTLLRALGVEEIEYHLDGGGDSGDTSLERVLYIDGHEETHLPDLPISFNPRGDIQTLQHYLDNLASDLPEGDWINNEGGSGKVFIRPMADEEDWFECNMTFHDEDDYENDDFEEGDLDDADEPPAVDPELGETVTGAKEYAR</sequence>
<dbReference type="EMBL" id="MDET01000059">
    <property type="protein sequence ID" value="OQM73397.1"/>
    <property type="molecule type" value="Genomic_DNA"/>
</dbReference>
<evidence type="ECO:0000313" key="2">
    <source>
        <dbReference type="EMBL" id="OQM73397.1"/>
    </source>
</evidence>
<dbReference type="AlphaFoldDB" id="A0A1V8RJL6"/>